<evidence type="ECO:0000256" key="1">
    <source>
        <dbReference type="SAM" id="MobiDB-lite"/>
    </source>
</evidence>
<sequence>MYPSIQDVLEGNTCTGVLDVRHAVDAFTSTSFHSSLVVDELLACPMAESSVCVHHLPNVDSTSFYFLGDSIDVALLPAPAEVPDVCDMHCGICYTSVVESGSMYVFEDVQQISTQESAISSNVDHRSFGSYTGTVVSRYIPKLDFGSQTELTSETAETESSWVSGEVPEVSSSESHGPAEGKPKRAIEVQCDLVPHVTKLEQGCEAKIVGHIFTEGYASYVQTQESLLTTYPSSDIHAPKDIIRQKETYQKEDAETQTDMQNLDMTQIETHGVPDRKYVLVDENRQHLTSSVKAKPEQPTEHIERSIYGTTDAVVFTETYAEKDRKEAAEKEKAKEQGILQVLEKTEKQRKHSNLIDANNWRIQTTEPQTKVPKTSVSVDRTIRMTDVSVSYV</sequence>
<gene>
    <name evidence="2" type="ORF">ECPE_LOCUS1852</name>
</gene>
<feature type="compositionally biased region" description="Low complexity" evidence="1">
    <location>
        <begin position="150"/>
        <end position="175"/>
    </location>
</feature>
<dbReference type="AlphaFoldDB" id="A0A183A4G7"/>
<dbReference type="Proteomes" id="UP000272942">
    <property type="component" value="Unassembled WGS sequence"/>
</dbReference>
<proteinExistence type="predicted"/>
<evidence type="ECO:0000313" key="3">
    <source>
        <dbReference type="Proteomes" id="UP000272942"/>
    </source>
</evidence>
<name>A0A183A4G7_9TREM</name>
<evidence type="ECO:0000313" key="2">
    <source>
        <dbReference type="EMBL" id="VDP47708.1"/>
    </source>
</evidence>
<organism evidence="4">
    <name type="scientific">Echinostoma caproni</name>
    <dbReference type="NCBI Taxonomy" id="27848"/>
    <lineage>
        <taxon>Eukaryota</taxon>
        <taxon>Metazoa</taxon>
        <taxon>Spiralia</taxon>
        <taxon>Lophotrochozoa</taxon>
        <taxon>Platyhelminthes</taxon>
        <taxon>Trematoda</taxon>
        <taxon>Digenea</taxon>
        <taxon>Plagiorchiida</taxon>
        <taxon>Echinostomata</taxon>
        <taxon>Echinostomatoidea</taxon>
        <taxon>Echinostomatidae</taxon>
        <taxon>Echinostoma</taxon>
    </lineage>
</organism>
<evidence type="ECO:0000313" key="4">
    <source>
        <dbReference type="WBParaSite" id="ECPE_0000185201-mRNA-1"/>
    </source>
</evidence>
<feature type="region of interest" description="Disordered" evidence="1">
    <location>
        <begin position="150"/>
        <end position="184"/>
    </location>
</feature>
<protein>
    <submittedName>
        <fullName evidence="4">Cardiomyopathy-associated protein 5</fullName>
    </submittedName>
</protein>
<reference evidence="2 3" key="2">
    <citation type="submission" date="2018-11" db="EMBL/GenBank/DDBJ databases">
        <authorList>
            <consortium name="Pathogen Informatics"/>
        </authorList>
    </citation>
    <scope>NUCLEOTIDE SEQUENCE [LARGE SCALE GENOMIC DNA]</scope>
    <source>
        <strain evidence="2 3">Egypt</strain>
    </source>
</reference>
<dbReference type="EMBL" id="UZAN01016982">
    <property type="protein sequence ID" value="VDP47708.1"/>
    <property type="molecule type" value="Genomic_DNA"/>
</dbReference>
<reference evidence="4" key="1">
    <citation type="submission" date="2016-06" db="UniProtKB">
        <authorList>
            <consortium name="WormBaseParasite"/>
        </authorList>
    </citation>
    <scope>IDENTIFICATION</scope>
</reference>
<keyword evidence="3" id="KW-1185">Reference proteome</keyword>
<dbReference type="WBParaSite" id="ECPE_0000185201-mRNA-1">
    <property type="protein sequence ID" value="ECPE_0000185201-mRNA-1"/>
    <property type="gene ID" value="ECPE_0000185201"/>
</dbReference>
<accession>A0A183A4G7</accession>